<organism evidence="1 2">
    <name type="scientific">Coemansia brasiliensis</name>
    <dbReference type="NCBI Taxonomy" id="2650707"/>
    <lineage>
        <taxon>Eukaryota</taxon>
        <taxon>Fungi</taxon>
        <taxon>Fungi incertae sedis</taxon>
        <taxon>Zoopagomycota</taxon>
        <taxon>Kickxellomycotina</taxon>
        <taxon>Kickxellomycetes</taxon>
        <taxon>Kickxellales</taxon>
        <taxon>Kickxellaceae</taxon>
        <taxon>Coemansia</taxon>
    </lineage>
</organism>
<dbReference type="InterPro" id="IPR019341">
    <property type="entry name" value="Alpha/Gamma-adaptin-bd_p34"/>
</dbReference>
<reference evidence="1" key="1">
    <citation type="submission" date="2022-07" db="EMBL/GenBank/DDBJ databases">
        <title>Phylogenomic reconstructions and comparative analyses of Kickxellomycotina fungi.</title>
        <authorList>
            <person name="Reynolds N.K."/>
            <person name="Stajich J.E."/>
            <person name="Barry K."/>
            <person name="Grigoriev I.V."/>
            <person name="Crous P."/>
            <person name="Smith M.E."/>
        </authorList>
    </citation>
    <scope>NUCLEOTIDE SEQUENCE</scope>
    <source>
        <strain evidence="1">NRRL 1566</strain>
    </source>
</reference>
<sequence>MDPAVKNKILVLGRSEVQKIALVRSIIAGNTCINETTEDESAKIEWQLETRYFKAQLEFWIDNTEEASDTYKQHMEQWLSSSTEDTKFTDSIPMDKEMTELQEQLSDMVDAIVFVFDPSRPQTFAEIVPWARYAQTYEPNVLLCVALGDKAADEANADRWFDWCVANGWEWVDLTDKDPQTEYTVARIREALCTNEWDSMEAKSASSYSKQVASSKQKDDVNLQGLEREEWERFDEVAGSIDSRRVDNLHRMMFNEMTADNMSVLINQLHEQRKQLAQMDPEQARIKAAELAMAVTKHL</sequence>
<proteinExistence type="predicted"/>
<evidence type="ECO:0000313" key="1">
    <source>
        <dbReference type="EMBL" id="KAJ2852763.1"/>
    </source>
</evidence>
<dbReference type="AlphaFoldDB" id="A0A9W8M2Y3"/>
<comment type="caution">
    <text evidence="1">The sequence shown here is derived from an EMBL/GenBank/DDBJ whole genome shotgun (WGS) entry which is preliminary data.</text>
</comment>
<evidence type="ECO:0008006" key="3">
    <source>
        <dbReference type="Google" id="ProtNLM"/>
    </source>
</evidence>
<accession>A0A9W8M2Y3</accession>
<dbReference type="EMBL" id="JANBUW010000001">
    <property type="protein sequence ID" value="KAJ2852763.1"/>
    <property type="molecule type" value="Genomic_DNA"/>
</dbReference>
<keyword evidence="2" id="KW-1185">Reference proteome</keyword>
<gene>
    <name evidence="1" type="ORF">IWW36_000120</name>
</gene>
<dbReference type="PANTHER" id="PTHR14659:SF1">
    <property type="entry name" value="ALPHA- AND GAMMA-ADAPTIN-BINDING PROTEIN P34"/>
    <property type="match status" value="1"/>
</dbReference>
<name>A0A9W8M2Y3_9FUNG</name>
<evidence type="ECO:0000313" key="2">
    <source>
        <dbReference type="Proteomes" id="UP001139887"/>
    </source>
</evidence>
<dbReference type="PANTHER" id="PTHR14659">
    <property type="entry name" value="ALPHA- AND GAMMA-ADAPTIN-BINDING PROTEIN P34"/>
    <property type="match status" value="1"/>
</dbReference>
<dbReference type="SUPFAM" id="SSF52540">
    <property type="entry name" value="P-loop containing nucleoside triphosphate hydrolases"/>
    <property type="match status" value="1"/>
</dbReference>
<dbReference type="Proteomes" id="UP001139887">
    <property type="component" value="Unassembled WGS sequence"/>
</dbReference>
<dbReference type="OrthoDB" id="10261384at2759"/>
<protein>
    <recommendedName>
        <fullName evidence="3">Increased recombination centers protein 6</fullName>
    </recommendedName>
</protein>
<dbReference type="InterPro" id="IPR027417">
    <property type="entry name" value="P-loop_NTPase"/>
</dbReference>
<dbReference type="Gene3D" id="3.40.50.11960">
    <property type="match status" value="1"/>
</dbReference>